<sequence length="250" mass="27294">MVNFDDDRSAFFPASGGLGASIANHRLKFVPASQLTFISRRPEKQVEASRAGVTVRGADYDEPESLENAFDGIDMLMLVSYPSIDIENVSHIFYSSLALAGDLGTTSAAHTAPGTTAFIYTAIREGLYSESFPRDELGEATTKMVVDYVCRGDREGFAYLNKAVLLSGPREVSLRETVDVLQRVVSKSVTIKQISVDEYVALPQMQGRGEAAVVTPVLAELLGRAPEDFETTVRDLAQSQQMDRLQSAWS</sequence>
<accession>A0ABR4J4Q2</accession>
<protein>
    <recommendedName>
        <fullName evidence="3">NAD(P)-binding domain-containing protein</fullName>
    </recommendedName>
</protein>
<dbReference type="InterPro" id="IPR052718">
    <property type="entry name" value="NmrA-type_oxidoreductase"/>
</dbReference>
<dbReference type="InterPro" id="IPR036291">
    <property type="entry name" value="NAD(P)-bd_dom_sf"/>
</dbReference>
<proteinExistence type="predicted"/>
<dbReference type="Gene3D" id="3.40.50.720">
    <property type="entry name" value="NAD(P)-binding Rossmann-like Domain"/>
    <property type="match status" value="2"/>
</dbReference>
<reference evidence="1 2" key="1">
    <citation type="submission" date="2024-07" db="EMBL/GenBank/DDBJ databases">
        <title>Section-level genome sequencing and comparative genomics of Aspergillus sections Usti and Cavernicolus.</title>
        <authorList>
            <consortium name="Lawrence Berkeley National Laboratory"/>
            <person name="Nybo J.L."/>
            <person name="Vesth T.C."/>
            <person name="Theobald S."/>
            <person name="Frisvad J.C."/>
            <person name="Larsen T.O."/>
            <person name="Kjaerboelling I."/>
            <person name="Rothschild-Mancinelli K."/>
            <person name="Lyhne E.K."/>
            <person name="Kogle M.E."/>
            <person name="Barry K."/>
            <person name="Clum A."/>
            <person name="Na H."/>
            <person name="Ledsgaard L."/>
            <person name="Lin J."/>
            <person name="Lipzen A."/>
            <person name="Kuo A."/>
            <person name="Riley R."/>
            <person name="Mondo S."/>
            <person name="Labutti K."/>
            <person name="Haridas S."/>
            <person name="Pangalinan J."/>
            <person name="Salamov A.A."/>
            <person name="Simmons B.A."/>
            <person name="Magnuson J.K."/>
            <person name="Chen J."/>
            <person name="Drula E."/>
            <person name="Henrissat B."/>
            <person name="Wiebenga A."/>
            <person name="Lubbers R.J."/>
            <person name="Gomes A.C."/>
            <person name="Makela M.R."/>
            <person name="Stajich J."/>
            <person name="Grigoriev I.V."/>
            <person name="Mortensen U.H."/>
            <person name="De Vries R.P."/>
            <person name="Baker S.E."/>
            <person name="Andersen M.R."/>
        </authorList>
    </citation>
    <scope>NUCLEOTIDE SEQUENCE [LARGE SCALE GENOMIC DNA]</scope>
    <source>
        <strain evidence="1 2">CBS 123904</strain>
    </source>
</reference>
<evidence type="ECO:0008006" key="3">
    <source>
        <dbReference type="Google" id="ProtNLM"/>
    </source>
</evidence>
<dbReference type="EMBL" id="JBFXLU010000231">
    <property type="protein sequence ID" value="KAL2834027.1"/>
    <property type="molecule type" value="Genomic_DNA"/>
</dbReference>
<gene>
    <name evidence="1" type="ORF">BJY01DRAFT_239315</name>
</gene>
<evidence type="ECO:0000313" key="2">
    <source>
        <dbReference type="Proteomes" id="UP001610446"/>
    </source>
</evidence>
<dbReference type="PANTHER" id="PTHR47129:SF1">
    <property type="entry name" value="NMRA-LIKE DOMAIN-CONTAINING PROTEIN"/>
    <property type="match status" value="1"/>
</dbReference>
<comment type="caution">
    <text evidence="1">The sequence shown here is derived from an EMBL/GenBank/DDBJ whole genome shotgun (WGS) entry which is preliminary data.</text>
</comment>
<evidence type="ECO:0000313" key="1">
    <source>
        <dbReference type="EMBL" id="KAL2834027.1"/>
    </source>
</evidence>
<keyword evidence="2" id="KW-1185">Reference proteome</keyword>
<dbReference type="SUPFAM" id="SSF51735">
    <property type="entry name" value="NAD(P)-binding Rossmann-fold domains"/>
    <property type="match status" value="1"/>
</dbReference>
<dbReference type="Proteomes" id="UP001610446">
    <property type="component" value="Unassembled WGS sequence"/>
</dbReference>
<organism evidence="1 2">
    <name type="scientific">Aspergillus pseudoustus</name>
    <dbReference type="NCBI Taxonomy" id="1810923"/>
    <lineage>
        <taxon>Eukaryota</taxon>
        <taxon>Fungi</taxon>
        <taxon>Dikarya</taxon>
        <taxon>Ascomycota</taxon>
        <taxon>Pezizomycotina</taxon>
        <taxon>Eurotiomycetes</taxon>
        <taxon>Eurotiomycetidae</taxon>
        <taxon>Eurotiales</taxon>
        <taxon>Aspergillaceae</taxon>
        <taxon>Aspergillus</taxon>
        <taxon>Aspergillus subgen. Nidulantes</taxon>
    </lineage>
</organism>
<dbReference type="PANTHER" id="PTHR47129">
    <property type="entry name" value="QUINONE OXIDOREDUCTASE 2"/>
    <property type="match status" value="1"/>
</dbReference>
<name>A0ABR4J4Q2_9EURO</name>